<gene>
    <name evidence="8" type="primary">panC</name>
    <name evidence="9" type="ORF">GA0061080_103714</name>
</gene>
<dbReference type="PANTHER" id="PTHR21299:SF1">
    <property type="entry name" value="PANTOATE--BETA-ALANINE LIGASE"/>
    <property type="match status" value="1"/>
</dbReference>
<evidence type="ECO:0000313" key="10">
    <source>
        <dbReference type="Proteomes" id="UP000199698"/>
    </source>
</evidence>
<feature type="binding site" evidence="8">
    <location>
        <position position="61"/>
    </location>
    <ligand>
        <name>beta-alanine</name>
        <dbReference type="ChEBI" id="CHEBI:57966"/>
    </ligand>
</feature>
<dbReference type="Pfam" id="PF02569">
    <property type="entry name" value="Pantoate_ligase"/>
    <property type="match status" value="1"/>
</dbReference>
<keyword evidence="4 8" id="KW-0566">Pantothenate biosynthesis</keyword>
<dbReference type="GO" id="GO:0005829">
    <property type="term" value="C:cytosol"/>
    <property type="evidence" value="ECO:0007669"/>
    <property type="project" value="TreeGrafter"/>
</dbReference>
<dbReference type="Proteomes" id="UP000199698">
    <property type="component" value="Unassembled WGS sequence"/>
</dbReference>
<sequence>MNVVSTIKEVQAQVKAWRQAGYSIGLVPTMGYLHEGHQSLMAAAKKDNQKVIVTIFVNPIQFGPSEDLASYPRDLNRDKIACEQMGVDLIFCPTVNEMYDANFNSYVDVNDLTDALCGKRRPGHFKGVCTVVTKLFNITQPDRAYFGQKDAQQLAVIKRMVNDLNFDIEIVGCPIVREADGLAKSSRNSYLSESERSASVCLYQAIERAKAMIKQGEKSVTIITKVMHELITNQPLAKIDYIEFVDLTSLKSVDMLEQDSLCALAVYIGKTRLIDNFIYQHSGR</sequence>
<dbReference type="GO" id="GO:0005524">
    <property type="term" value="F:ATP binding"/>
    <property type="evidence" value="ECO:0007669"/>
    <property type="project" value="UniProtKB-KW"/>
</dbReference>
<feature type="binding site" evidence="8">
    <location>
        <position position="61"/>
    </location>
    <ligand>
        <name>(R)-pantoate</name>
        <dbReference type="ChEBI" id="CHEBI:15980"/>
    </ligand>
</feature>
<evidence type="ECO:0000256" key="1">
    <source>
        <dbReference type="ARBA" id="ARBA00004990"/>
    </source>
</evidence>
<evidence type="ECO:0000256" key="2">
    <source>
        <dbReference type="ARBA" id="ARBA00009256"/>
    </source>
</evidence>
<dbReference type="UniPathway" id="UPA00028">
    <property type="reaction ID" value="UER00005"/>
</dbReference>
<comment type="subcellular location">
    <subcellularLocation>
        <location evidence="8">Cytoplasm</location>
    </subcellularLocation>
</comment>
<evidence type="ECO:0000313" key="9">
    <source>
        <dbReference type="EMBL" id="SCC17945.1"/>
    </source>
</evidence>
<keyword evidence="3 8" id="KW-0436">Ligase</keyword>
<dbReference type="GO" id="GO:0004592">
    <property type="term" value="F:pantoate-beta-alanine ligase activity"/>
    <property type="evidence" value="ECO:0007669"/>
    <property type="project" value="UniProtKB-UniRule"/>
</dbReference>
<keyword evidence="6 8" id="KW-0067">ATP-binding</keyword>
<comment type="catalytic activity">
    <reaction evidence="7 8">
        <text>(R)-pantoate + beta-alanine + ATP = (R)-pantothenate + AMP + diphosphate + H(+)</text>
        <dbReference type="Rhea" id="RHEA:10912"/>
        <dbReference type="ChEBI" id="CHEBI:15378"/>
        <dbReference type="ChEBI" id="CHEBI:15980"/>
        <dbReference type="ChEBI" id="CHEBI:29032"/>
        <dbReference type="ChEBI" id="CHEBI:30616"/>
        <dbReference type="ChEBI" id="CHEBI:33019"/>
        <dbReference type="ChEBI" id="CHEBI:57966"/>
        <dbReference type="ChEBI" id="CHEBI:456215"/>
        <dbReference type="EC" id="6.3.2.1"/>
    </reaction>
</comment>
<organism evidence="9 10">
    <name type="scientific">Gilliamella intestini</name>
    <dbReference type="NCBI Taxonomy" id="1798183"/>
    <lineage>
        <taxon>Bacteria</taxon>
        <taxon>Pseudomonadati</taxon>
        <taxon>Pseudomonadota</taxon>
        <taxon>Gammaproteobacteria</taxon>
        <taxon>Orbales</taxon>
        <taxon>Orbaceae</taxon>
        <taxon>Gilliamella</taxon>
    </lineage>
</organism>
<dbReference type="AlphaFoldDB" id="A0A1C4CFS0"/>
<dbReference type="Gene3D" id="3.30.1300.10">
    <property type="entry name" value="Pantoate-beta-alanine ligase, C-terminal domain"/>
    <property type="match status" value="1"/>
</dbReference>
<feature type="binding site" evidence="8">
    <location>
        <begin position="147"/>
        <end position="150"/>
    </location>
    <ligand>
        <name>ATP</name>
        <dbReference type="ChEBI" id="CHEBI:30616"/>
    </ligand>
</feature>
<dbReference type="SUPFAM" id="SSF52374">
    <property type="entry name" value="Nucleotidylyl transferase"/>
    <property type="match status" value="1"/>
</dbReference>
<dbReference type="InterPro" id="IPR003721">
    <property type="entry name" value="Pantoate_ligase"/>
</dbReference>
<dbReference type="FunFam" id="3.40.50.620:FF:000013">
    <property type="entry name" value="Pantothenate synthetase"/>
    <property type="match status" value="1"/>
</dbReference>
<accession>A0A1C4CFS0</accession>
<feature type="active site" description="Proton donor" evidence="8">
    <location>
        <position position="37"/>
    </location>
</feature>
<dbReference type="EC" id="6.3.2.1" evidence="8"/>
<feature type="binding site" evidence="8">
    <location>
        <begin position="184"/>
        <end position="187"/>
    </location>
    <ligand>
        <name>ATP</name>
        <dbReference type="ChEBI" id="CHEBI:30616"/>
    </ligand>
</feature>
<dbReference type="HAMAP" id="MF_00158">
    <property type="entry name" value="PanC"/>
    <property type="match status" value="1"/>
</dbReference>
<comment type="pathway">
    <text evidence="1 8">Cofactor biosynthesis; (R)-pantothenate biosynthesis; (R)-pantothenate from (R)-pantoate and beta-alanine: step 1/1.</text>
</comment>
<dbReference type="STRING" id="1798183.GA0061080_103714"/>
<comment type="miscellaneous">
    <text evidence="8">The reaction proceeds by a bi uni uni bi ping pong mechanism.</text>
</comment>
<dbReference type="OrthoDB" id="9773087at2"/>
<comment type="subunit">
    <text evidence="8">Homodimer.</text>
</comment>
<protein>
    <recommendedName>
        <fullName evidence="8">Pantothenate synthetase</fullName>
        <shortName evidence="8">PS</shortName>
        <ecNumber evidence="8">6.3.2.1</ecNumber>
    </recommendedName>
    <alternativeName>
        <fullName evidence="8">Pantoate--beta-alanine ligase</fullName>
    </alternativeName>
    <alternativeName>
        <fullName evidence="8">Pantoate-activating enzyme</fullName>
    </alternativeName>
</protein>
<dbReference type="Gene3D" id="3.40.50.620">
    <property type="entry name" value="HUPs"/>
    <property type="match status" value="1"/>
</dbReference>
<evidence type="ECO:0000256" key="3">
    <source>
        <dbReference type="ARBA" id="ARBA00022598"/>
    </source>
</evidence>
<reference evidence="10" key="1">
    <citation type="submission" date="2016-08" db="EMBL/GenBank/DDBJ databases">
        <authorList>
            <person name="Varghese N."/>
            <person name="Submissions Spin"/>
        </authorList>
    </citation>
    <scope>NUCLEOTIDE SEQUENCE [LARGE SCALE GENOMIC DNA]</scope>
    <source>
        <strain evidence="10">R-53144</strain>
    </source>
</reference>
<feature type="binding site" evidence="8">
    <location>
        <position position="176"/>
    </location>
    <ligand>
        <name>ATP</name>
        <dbReference type="ChEBI" id="CHEBI:30616"/>
    </ligand>
</feature>
<keyword evidence="5 8" id="KW-0547">Nucleotide-binding</keyword>
<name>A0A1C4CFS0_9GAMM</name>
<feature type="binding site" evidence="8">
    <location>
        <position position="153"/>
    </location>
    <ligand>
        <name>(R)-pantoate</name>
        <dbReference type="ChEBI" id="CHEBI:15980"/>
    </ligand>
</feature>
<feature type="binding site" evidence="8">
    <location>
        <begin position="30"/>
        <end position="37"/>
    </location>
    <ligand>
        <name>ATP</name>
        <dbReference type="ChEBI" id="CHEBI:30616"/>
    </ligand>
</feature>
<dbReference type="GO" id="GO:0015940">
    <property type="term" value="P:pantothenate biosynthetic process"/>
    <property type="evidence" value="ECO:0007669"/>
    <property type="project" value="UniProtKB-UniRule"/>
</dbReference>
<evidence type="ECO:0000256" key="5">
    <source>
        <dbReference type="ARBA" id="ARBA00022741"/>
    </source>
</evidence>
<comment type="function">
    <text evidence="8">Catalyzes the condensation of pantoate with beta-alanine in an ATP-dependent reaction via a pantoyl-adenylate intermediate.</text>
</comment>
<keyword evidence="10" id="KW-1185">Reference proteome</keyword>
<proteinExistence type="inferred from homology"/>
<keyword evidence="8" id="KW-0963">Cytoplasm</keyword>
<dbReference type="PANTHER" id="PTHR21299">
    <property type="entry name" value="CYTIDYLATE KINASE/PANTOATE-BETA-ALANINE LIGASE"/>
    <property type="match status" value="1"/>
</dbReference>
<evidence type="ECO:0000256" key="7">
    <source>
        <dbReference type="ARBA" id="ARBA00048258"/>
    </source>
</evidence>
<comment type="similarity">
    <text evidence="2 8">Belongs to the pantothenate synthetase family.</text>
</comment>
<evidence type="ECO:0000256" key="4">
    <source>
        <dbReference type="ARBA" id="ARBA00022655"/>
    </source>
</evidence>
<dbReference type="CDD" id="cd00560">
    <property type="entry name" value="PanC"/>
    <property type="match status" value="1"/>
</dbReference>
<dbReference type="NCBIfam" id="TIGR00018">
    <property type="entry name" value="panC"/>
    <property type="match status" value="1"/>
</dbReference>
<dbReference type="EMBL" id="FMBA01000037">
    <property type="protein sequence ID" value="SCC17945.1"/>
    <property type="molecule type" value="Genomic_DNA"/>
</dbReference>
<evidence type="ECO:0000256" key="8">
    <source>
        <dbReference type="HAMAP-Rule" id="MF_00158"/>
    </source>
</evidence>
<dbReference type="InterPro" id="IPR014729">
    <property type="entry name" value="Rossmann-like_a/b/a_fold"/>
</dbReference>
<dbReference type="InterPro" id="IPR042176">
    <property type="entry name" value="Pantoate_ligase_C"/>
</dbReference>
<evidence type="ECO:0000256" key="6">
    <source>
        <dbReference type="ARBA" id="ARBA00022840"/>
    </source>
</evidence>
<dbReference type="RefSeq" id="WP_091124523.1">
    <property type="nucleotide sequence ID" value="NZ_FMBA01000037.1"/>
</dbReference>